<comment type="caution">
    <text evidence="13">The sequence shown here is derived from an EMBL/GenBank/DDBJ whole genome shotgun (WGS) entry which is preliminary data.</text>
</comment>
<keyword evidence="5 10" id="KW-0548">Nucleotidyltransferase</keyword>
<feature type="compositionally biased region" description="Acidic residues" evidence="11">
    <location>
        <begin position="1494"/>
        <end position="1519"/>
    </location>
</feature>
<keyword evidence="14" id="KW-1185">Reference proteome</keyword>
<evidence type="ECO:0000256" key="11">
    <source>
        <dbReference type="SAM" id="MobiDB-lite"/>
    </source>
</evidence>
<feature type="region of interest" description="Disordered" evidence="11">
    <location>
        <begin position="1489"/>
        <end position="1542"/>
    </location>
</feature>
<dbReference type="InterPro" id="IPR024075">
    <property type="entry name" value="DNA-dir_RNA_pol_helix_hairp_sf"/>
</dbReference>
<evidence type="ECO:0000313" key="13">
    <source>
        <dbReference type="EMBL" id="ETS62654.1"/>
    </source>
</evidence>
<proteinExistence type="inferred from homology"/>
<dbReference type="Gene3D" id="1.10.287.280">
    <property type="match status" value="1"/>
</dbReference>
<comment type="subcellular location">
    <subcellularLocation>
        <location evidence="1">Mitochondrion</location>
    </subcellularLocation>
</comment>
<dbReference type="SUPFAM" id="SSF56672">
    <property type="entry name" value="DNA/RNA polymerases"/>
    <property type="match status" value="1"/>
</dbReference>
<keyword evidence="6" id="KW-0809">Transit peptide</keyword>
<name>W3VM60_MOEAP</name>
<dbReference type="Pfam" id="PF14700">
    <property type="entry name" value="RPOL_N"/>
    <property type="match status" value="1"/>
</dbReference>
<feature type="region of interest" description="Disordered" evidence="11">
    <location>
        <begin position="441"/>
        <end position="466"/>
    </location>
</feature>
<dbReference type="FunFam" id="1.10.287.280:FF:000001">
    <property type="entry name" value="DNA-directed RNA polymerase"/>
    <property type="match status" value="1"/>
</dbReference>
<dbReference type="FunFam" id="1.10.150.20:FF:000041">
    <property type="entry name" value="DNA-directed RNA polymerase"/>
    <property type="match status" value="1"/>
</dbReference>
<dbReference type="Gene3D" id="1.10.287.260">
    <property type="match status" value="1"/>
</dbReference>
<organism evidence="13 14">
    <name type="scientific">Moesziomyces aphidis</name>
    <name type="common">Pseudozyma aphidis</name>
    <dbReference type="NCBI Taxonomy" id="84754"/>
    <lineage>
        <taxon>Eukaryota</taxon>
        <taxon>Fungi</taxon>
        <taxon>Dikarya</taxon>
        <taxon>Basidiomycota</taxon>
        <taxon>Ustilaginomycotina</taxon>
        <taxon>Ustilaginomycetes</taxon>
        <taxon>Ustilaginales</taxon>
        <taxon>Ustilaginaceae</taxon>
        <taxon>Moesziomyces</taxon>
    </lineage>
</organism>
<dbReference type="EC" id="2.7.7.6" evidence="10"/>
<evidence type="ECO:0000256" key="6">
    <source>
        <dbReference type="ARBA" id="ARBA00022946"/>
    </source>
</evidence>
<feature type="region of interest" description="Disordered" evidence="11">
    <location>
        <begin position="1438"/>
        <end position="1467"/>
    </location>
</feature>
<keyword evidence="3 10" id="KW-0240">DNA-directed RNA polymerase</keyword>
<accession>W3VM60</accession>
<dbReference type="GO" id="GO:0001018">
    <property type="term" value="F:mitochondrial promoter sequence-specific DNA binding"/>
    <property type="evidence" value="ECO:0007669"/>
    <property type="project" value="TreeGrafter"/>
</dbReference>
<dbReference type="InterPro" id="IPR037159">
    <property type="entry name" value="RNA_POL_N_sf"/>
</dbReference>
<dbReference type="InterPro" id="IPR046950">
    <property type="entry name" value="DNA-dir_Rpol_C_phage-type"/>
</dbReference>
<keyword evidence="4 10" id="KW-0808">Transferase</keyword>
<dbReference type="Proteomes" id="UP000019462">
    <property type="component" value="Unassembled WGS sequence"/>
</dbReference>
<dbReference type="Gene3D" id="1.10.150.20">
    <property type="entry name" value="5' to 3' exonuclease, C-terminal subdomain"/>
    <property type="match status" value="1"/>
</dbReference>
<evidence type="ECO:0000256" key="5">
    <source>
        <dbReference type="ARBA" id="ARBA00022695"/>
    </source>
</evidence>
<dbReference type="InterPro" id="IPR029262">
    <property type="entry name" value="RPOL_N"/>
</dbReference>
<feature type="domain" description="DNA-directed RNA polymerase N-terminal" evidence="12">
    <location>
        <begin position="576"/>
        <end position="902"/>
    </location>
</feature>
<gene>
    <name evidence="13" type="ORF">PaG_03298</name>
</gene>
<dbReference type="GO" id="GO:0034245">
    <property type="term" value="C:mitochondrial DNA-directed RNA polymerase complex"/>
    <property type="evidence" value="ECO:0007669"/>
    <property type="project" value="TreeGrafter"/>
</dbReference>
<dbReference type="EMBL" id="AWNI01000010">
    <property type="protein sequence ID" value="ETS62654.1"/>
    <property type="molecule type" value="Genomic_DNA"/>
</dbReference>
<evidence type="ECO:0000256" key="1">
    <source>
        <dbReference type="ARBA" id="ARBA00004173"/>
    </source>
</evidence>
<feature type="compositionally biased region" description="Low complexity" evidence="11">
    <location>
        <begin position="147"/>
        <end position="175"/>
    </location>
</feature>
<evidence type="ECO:0000256" key="2">
    <source>
        <dbReference type="ARBA" id="ARBA00009493"/>
    </source>
</evidence>
<keyword evidence="8 10" id="KW-0804">Transcription</keyword>
<dbReference type="HOGENOM" id="CLU_003364_0_0_1"/>
<evidence type="ECO:0000256" key="4">
    <source>
        <dbReference type="ARBA" id="ARBA00022679"/>
    </source>
</evidence>
<dbReference type="Gene3D" id="1.10.1320.10">
    <property type="entry name" value="DNA-directed RNA polymerase, N-terminal domain"/>
    <property type="match status" value="1"/>
</dbReference>
<reference evidence="13 14" key="1">
    <citation type="journal article" date="2014" name="Genome Announc.">
        <title>Genome sequence of the basidiomycetous fungus Pseudozyma aphidis DSM70725, an efficient producer of biosurfactant mannosylerythritol lipids.</title>
        <authorList>
            <person name="Lorenz S."/>
            <person name="Guenther M."/>
            <person name="Grumaz C."/>
            <person name="Rupp S."/>
            <person name="Zibek S."/>
            <person name="Sohn K."/>
        </authorList>
    </citation>
    <scope>NUCLEOTIDE SEQUENCE [LARGE SCALE GENOMIC DNA]</scope>
    <source>
        <strain evidence="14">ATCC 32657 / CBS 517.83 / DSM 70725 / JCM 10318 / NBRC 10182 / NRRL Y-7954 / St-0401</strain>
    </source>
</reference>
<dbReference type="PROSITE" id="PS00489">
    <property type="entry name" value="RNA_POL_PHAGE_2"/>
    <property type="match status" value="1"/>
</dbReference>
<feature type="region of interest" description="Disordered" evidence="11">
    <location>
        <begin position="118"/>
        <end position="180"/>
    </location>
</feature>
<dbReference type="Pfam" id="PF00940">
    <property type="entry name" value="RNA_pol"/>
    <property type="match status" value="1"/>
</dbReference>
<dbReference type="InterPro" id="IPR043502">
    <property type="entry name" value="DNA/RNA_pol_sf"/>
</dbReference>
<evidence type="ECO:0000256" key="10">
    <source>
        <dbReference type="RuleBase" id="RU003805"/>
    </source>
</evidence>
<dbReference type="PANTHER" id="PTHR10102">
    <property type="entry name" value="DNA-DIRECTED RNA POLYMERASE, MITOCHONDRIAL"/>
    <property type="match status" value="1"/>
</dbReference>
<dbReference type="PROSITE" id="PS00900">
    <property type="entry name" value="RNA_POL_PHAGE_1"/>
    <property type="match status" value="1"/>
</dbReference>
<evidence type="ECO:0000313" key="14">
    <source>
        <dbReference type="Proteomes" id="UP000019462"/>
    </source>
</evidence>
<feature type="region of interest" description="Disordered" evidence="11">
    <location>
        <begin position="214"/>
        <end position="234"/>
    </location>
</feature>
<protein>
    <recommendedName>
        <fullName evidence="10">DNA-directed RNA polymerase</fullName>
        <ecNumber evidence="10">2.7.7.6</ecNumber>
    </recommendedName>
</protein>
<evidence type="ECO:0000256" key="9">
    <source>
        <dbReference type="ARBA" id="ARBA00048552"/>
    </source>
</evidence>
<evidence type="ECO:0000259" key="12">
    <source>
        <dbReference type="SMART" id="SM01311"/>
    </source>
</evidence>
<dbReference type="OrthoDB" id="276422at2759"/>
<dbReference type="GO" id="GO:0006390">
    <property type="term" value="P:mitochondrial transcription"/>
    <property type="evidence" value="ECO:0007669"/>
    <property type="project" value="TreeGrafter"/>
</dbReference>
<comment type="function">
    <text evidence="10">DNA-dependent RNA polymerase catalyzes the transcription of DNA into RNA using the four ribonucleoside triphosphates as substrates.</text>
</comment>
<comment type="similarity">
    <text evidence="2 10">Belongs to the phage and mitochondrial RNA polymerase family.</text>
</comment>
<evidence type="ECO:0000256" key="3">
    <source>
        <dbReference type="ARBA" id="ARBA00022478"/>
    </source>
</evidence>
<dbReference type="SMART" id="SM01311">
    <property type="entry name" value="RPOL_N"/>
    <property type="match status" value="1"/>
</dbReference>
<evidence type="ECO:0000256" key="7">
    <source>
        <dbReference type="ARBA" id="ARBA00023128"/>
    </source>
</evidence>
<dbReference type="FunFam" id="1.10.287.260:FF:000001">
    <property type="entry name" value="DNA-directed RNA polymerase"/>
    <property type="match status" value="1"/>
</dbReference>
<dbReference type="PANTHER" id="PTHR10102:SF0">
    <property type="entry name" value="DNA-DIRECTED RNA POLYMERASE, MITOCHONDRIAL"/>
    <property type="match status" value="1"/>
</dbReference>
<dbReference type="GO" id="GO:0003899">
    <property type="term" value="F:DNA-directed RNA polymerase activity"/>
    <property type="evidence" value="ECO:0007669"/>
    <property type="project" value="UniProtKB-EC"/>
</dbReference>
<sequence length="1579" mass="174147">MPLAKRAKVDVSSAFHLGFFLYALSHALPPPSTVHPYPALIAPIAHPRAPQDTPSSLLDPASNIDSTMIAKQASLARASSASILSSASTSSTRCMRLPSTSATAPSASLARRSPLAAQSLSFSTKGPRSQAIPAAQTHVDHQEPHDSSSAASSAASSSSTASQASPSSHPSASSSRSDRRSRFMPFAFATGSPLTRLPTPLPQDVAERSALLRRQLQPKTKAGTPIPTTSPSLFGDTMAGLSFGDLSGLTMSSADESYYPANKAVEYVSILKACLGTGLISRAHKVFADLRTQAASRSRELWELRQRLAQGIINQNDRHQDLGELGAYQSPIEVWTYNSMLQAYFRKAYQAESLEGTAEWLTRAWELWRDMENASRAAELDQPPSPDPSPNPATYAIMARGIVALQRSGRYPSTAPALNDLLLSIKRADYGLDSILTSPAFNPQSAEDPDVTGPLGSTSVDQSREGEVDAEMVLRSLTTVANQMGETGMLKELETAQSILEGRRVLSEAQSGEQLSNYDPLADVPELLPVKTTSKASRVGNEPNNKQGEMPFNLASLKGNLSIVQEARRTISDPYERQKWLEHSAVEAARKRLEHSAEKLEELGLQTTGALQSKPLQKWMWDWYNKLQTALNKDLDRLDSDLKNDVHTSKAMLPIEQQMLPFLRLLPVSKLALITILELMRMSGNGGVSDGMKTTRALLQVGRAIETEYHSEVIRKNPKIFQNAQAAQAALKKRGLVDFAARREIKEWQKQQEEQGVISSIPKWTQITRARVGSYLVQHLMQVATVNRKATDRDGILWEEDQPAFYSTYQYLGGKKLGVIKLNEVVAKRLDKDSISETLHPRHLPMLVPPKPWTSHDSGGYYSVRQSAMRFKDSAEQGSYLRAASDNGDLDTVLAALDVLGNTSWKINKPIFDVMLEVWNSGKDIADMPPMEMETPEPVKPDNYDHDIKARSVYLQRLKQWNQQRSSNHSQRCDVNYKLEIARAYLGERFYFPHNMDFRGRAYPMPPHLNHIGNDLCRGLLMFADSKPLGKAGLRWLRIHISNVFGYDKASFGEREQFAIDHEADIRDSVERPLDGNRWWLKADDPWQCLAACMELRAALDHPEGPEAYESCLPVHQDGTCNGLQHYAALGGDLAGAKQVNLSGGDRPADVYSGVADLVIKVLDEEAAKGDRTAKILQGKVTRKVVKQTVMTTVYGVTFIGAKNQVMRQLADRGDVPAEDLFNAASFLAKVIMSCIGNLFSGAQKIQDWLSFSAKVIAKSIPGQRVEEATRPYLPNEANLRRADVRGFSRDPAKADRIAKEQMTSVIWTTALGLPVVQPYRKAKKRQVSTSMQTVFINDPLLNAEVSPAKQASAFPPNFIHSLDATHMILTALECHAAGLTFASVHDSYWTHAADIDTMSDMIRETFVRLHSQDILYRLREEFLQRYEGYKVPVVSLQSAQRRRPRSKATAVEDGVSSTSSPSETVLAMPADELAKLAGDEGEVILGKPSKEAAEEDGDDVDSAEVAATEEGEEGEDGEAAAQAPAKKTRSRKSKAEKDEEWESKFKAKFVNLADILPPIPAKGSFDVNEIKRSLYFFS</sequence>
<evidence type="ECO:0000256" key="8">
    <source>
        <dbReference type="ARBA" id="ARBA00023163"/>
    </source>
</evidence>
<comment type="catalytic activity">
    <reaction evidence="9 10">
        <text>RNA(n) + a ribonucleoside 5'-triphosphate = RNA(n+1) + diphosphate</text>
        <dbReference type="Rhea" id="RHEA:21248"/>
        <dbReference type="Rhea" id="RHEA-COMP:14527"/>
        <dbReference type="Rhea" id="RHEA-COMP:17342"/>
        <dbReference type="ChEBI" id="CHEBI:33019"/>
        <dbReference type="ChEBI" id="CHEBI:61557"/>
        <dbReference type="ChEBI" id="CHEBI:140395"/>
        <dbReference type="EC" id="2.7.7.6"/>
    </reaction>
</comment>
<keyword evidence="7" id="KW-0496">Mitochondrion</keyword>
<dbReference type="InterPro" id="IPR002092">
    <property type="entry name" value="DNA-dir_Rpol_phage-type"/>
</dbReference>